<feature type="compositionally biased region" description="Polar residues" evidence="1">
    <location>
        <begin position="44"/>
        <end position="60"/>
    </location>
</feature>
<accession>A0A6A6SRA5</accession>
<dbReference type="EMBL" id="MU004458">
    <property type="protein sequence ID" value="KAF2650356.1"/>
    <property type="molecule type" value="Genomic_DNA"/>
</dbReference>
<proteinExistence type="predicted"/>
<dbReference type="AlphaFoldDB" id="A0A6A6SRA5"/>
<evidence type="ECO:0000313" key="3">
    <source>
        <dbReference type="Proteomes" id="UP000799324"/>
    </source>
</evidence>
<evidence type="ECO:0000313" key="2">
    <source>
        <dbReference type="EMBL" id="KAF2650356.1"/>
    </source>
</evidence>
<organism evidence="2 3">
    <name type="scientific">Lophiostoma macrostomum CBS 122681</name>
    <dbReference type="NCBI Taxonomy" id="1314788"/>
    <lineage>
        <taxon>Eukaryota</taxon>
        <taxon>Fungi</taxon>
        <taxon>Dikarya</taxon>
        <taxon>Ascomycota</taxon>
        <taxon>Pezizomycotina</taxon>
        <taxon>Dothideomycetes</taxon>
        <taxon>Pleosporomycetidae</taxon>
        <taxon>Pleosporales</taxon>
        <taxon>Lophiostomataceae</taxon>
        <taxon>Lophiostoma</taxon>
    </lineage>
</organism>
<gene>
    <name evidence="2" type="ORF">K491DRAFT_140914</name>
</gene>
<feature type="compositionally biased region" description="Basic and acidic residues" evidence="1">
    <location>
        <begin position="409"/>
        <end position="418"/>
    </location>
</feature>
<reference evidence="2" key="1">
    <citation type="journal article" date="2020" name="Stud. Mycol.">
        <title>101 Dothideomycetes genomes: a test case for predicting lifestyles and emergence of pathogens.</title>
        <authorList>
            <person name="Haridas S."/>
            <person name="Albert R."/>
            <person name="Binder M."/>
            <person name="Bloem J."/>
            <person name="Labutti K."/>
            <person name="Salamov A."/>
            <person name="Andreopoulos B."/>
            <person name="Baker S."/>
            <person name="Barry K."/>
            <person name="Bills G."/>
            <person name="Bluhm B."/>
            <person name="Cannon C."/>
            <person name="Castanera R."/>
            <person name="Culley D."/>
            <person name="Daum C."/>
            <person name="Ezra D."/>
            <person name="Gonzalez J."/>
            <person name="Henrissat B."/>
            <person name="Kuo A."/>
            <person name="Liang C."/>
            <person name="Lipzen A."/>
            <person name="Lutzoni F."/>
            <person name="Magnuson J."/>
            <person name="Mondo S."/>
            <person name="Nolan M."/>
            <person name="Ohm R."/>
            <person name="Pangilinan J."/>
            <person name="Park H.-J."/>
            <person name="Ramirez L."/>
            <person name="Alfaro M."/>
            <person name="Sun H."/>
            <person name="Tritt A."/>
            <person name="Yoshinaga Y."/>
            <person name="Zwiers L.-H."/>
            <person name="Turgeon B."/>
            <person name="Goodwin S."/>
            <person name="Spatafora J."/>
            <person name="Crous P."/>
            <person name="Grigoriev I."/>
        </authorList>
    </citation>
    <scope>NUCLEOTIDE SEQUENCE</scope>
    <source>
        <strain evidence="2">CBS 122681</strain>
    </source>
</reference>
<feature type="compositionally biased region" description="Basic and acidic residues" evidence="1">
    <location>
        <begin position="61"/>
        <end position="76"/>
    </location>
</feature>
<feature type="region of interest" description="Disordered" evidence="1">
    <location>
        <begin position="404"/>
        <end position="465"/>
    </location>
</feature>
<feature type="region of interest" description="Disordered" evidence="1">
    <location>
        <begin position="1"/>
        <end position="108"/>
    </location>
</feature>
<keyword evidence="3" id="KW-1185">Reference proteome</keyword>
<feature type="compositionally biased region" description="Low complexity" evidence="1">
    <location>
        <begin position="443"/>
        <end position="462"/>
    </location>
</feature>
<evidence type="ECO:0000256" key="1">
    <source>
        <dbReference type="SAM" id="MobiDB-lite"/>
    </source>
</evidence>
<feature type="compositionally biased region" description="Basic and acidic residues" evidence="1">
    <location>
        <begin position="30"/>
        <end position="43"/>
    </location>
</feature>
<sequence length="873" mass="98871">MSLNNSNLDSVPHPGTPSVSVSDATAPAVEVEKSDKSSRKSEANQRASAPPENSTAIQELQSHKASENTDILDHVGPDPSNSRIGDGNAEKQHSTPARSQANRQSPLSIDELQVDRLDSRAELLSGSDQVQYLDRIWQYCFPDPDQRQAWRSCFAELTNGATPSPWDLPAWAKVFAGPSKAREYAIRTSNLQEAIRLVMSDYQAQEELFRQKQQQLQIGEWERRPSREARLRQLRRQFYHHQDRVRQERLAFKRQRKEERKRLKEVLRLHEQNCLQRQMQQQEYFRQQEIQMQELRKQEMLKQEIHKQEFHNQREQQHEVVSEAMVMAVNEDSLAQEEGQSYHHQPTDGGRVDQKPSILEQQRQHSENSQMYQETEMELDDYVDELDSLADTDDGVAEEITEQFSASKIDPDARDGVHESQGQLAATYPSWAKKPVATRNTAQTQEGTSSSPSTTQQPEASTLAEQVSHSITHLMGTQYVTQVQAEAGPSQATMNMAPNAITDPEFSIGQTPPPVLDSILKEDGKLKQHQEQQQEQQTAASDEAELDLIQSFTMNMPTTIPERETFQVSIPLGDVVARTLQEAKEQDYMSGESRTDQMNQLKILSEKCMTSIQNAMQDKSLVADSSVALEIKSCLETSFGIVCAMDWNLTVTETQKLGWTSELLGRLVGRVLWYSGEPELNAKLNAGIYKEIMKAAAGVHSKLPDANQTNNAAFQDSKERASLPASNVNMEDLFGGMNTDLERAENVRKLHDLWINMKRYIDIMKSGDIDVVFRNYEDLGEHIAECNKILAKVEDMTPREYAESGWDIDHLELLDFALWDVFSLKGNKTTVFDGLDAWDGFQTVAGTVTWVRELLCQANGIDCDLHVSTDQSR</sequence>
<dbReference type="Proteomes" id="UP000799324">
    <property type="component" value="Unassembled WGS sequence"/>
</dbReference>
<feature type="compositionally biased region" description="Polar residues" evidence="1">
    <location>
        <begin position="94"/>
        <end position="107"/>
    </location>
</feature>
<name>A0A6A6SRA5_9PLEO</name>
<protein>
    <submittedName>
        <fullName evidence="2">Uncharacterized protein</fullName>
    </submittedName>
</protein>